<feature type="region of interest" description="Disordered" evidence="1">
    <location>
        <begin position="660"/>
        <end position="725"/>
    </location>
</feature>
<feature type="region of interest" description="Disordered" evidence="1">
    <location>
        <begin position="236"/>
        <end position="269"/>
    </location>
</feature>
<dbReference type="Proteomes" id="UP000650467">
    <property type="component" value="Unassembled WGS sequence"/>
</dbReference>
<evidence type="ECO:0000313" key="3">
    <source>
        <dbReference type="Proteomes" id="UP000650467"/>
    </source>
</evidence>
<evidence type="ECO:0000256" key="1">
    <source>
        <dbReference type="SAM" id="MobiDB-lite"/>
    </source>
</evidence>
<feature type="compositionally biased region" description="Low complexity" evidence="1">
    <location>
        <begin position="583"/>
        <end position="603"/>
    </location>
</feature>
<feature type="region of interest" description="Disordered" evidence="1">
    <location>
        <begin position="420"/>
        <end position="453"/>
    </location>
</feature>
<feature type="region of interest" description="Disordered" evidence="1">
    <location>
        <begin position="346"/>
        <end position="370"/>
    </location>
</feature>
<dbReference type="EMBL" id="JAEHOC010000004">
    <property type="protein sequence ID" value="KAG2442327.1"/>
    <property type="molecule type" value="Genomic_DNA"/>
</dbReference>
<dbReference type="OrthoDB" id="560524at2759"/>
<sequence>MDVETRLAELRDEYERSRAFLAQLEMSRKEPEPEAVEACRVVAQDSSVDIEDDSVHVSKLDANPASPRPQADELNADADCAGATSPVKKAQKGLGSRFTGWIKNKLAPGGHDSNGHDAGAAVARSAQSCTLPSRRRASFATINLDFGGALGGMGGVAVAPYSPGGTGHTSSQLSHPQVPQGAPSPGGANSPAAGIPSPSGGSFTLPAAAGGRGRAPVSRRSSFIAAAAMRASISASNQVHPHPGGGNGGEAPPPRARAEEDGGACGGGDGGGCNEGAGGGALTDTDENGAAVVPRPAAVASGRLSGVLPSNAVGAGALGSAGPGPSALLPVAPDGAPPARRFPLRRSSLGDMGSTATGGAVGGSSRGLVPSGARRASLDIQRPVVLRSPHNAGSGAAAEAVAVPDELTEVQPHFLPLVHSSQAQQQRLQQQVQHLQPQQQQQQQQQHSPGDRRCFASEQQVWVTREGSGGPGPALASTIQARADPASGTSGAAAAHAASASGAHVSCSGVGSSGTSTRFSGVPAMSGAGTCGAGGGAHGPDVDDPMIAAAAAAYWSSTAAAEAAKDNAAVTAGVGASGGQQGYGFSSPGAGDGGSSSRSGPQQQQHYLYHYQPPHASSPQHYVGAAAAEPAAAAAAAAAAPHGGGSTTGSLRFSRLTAAPPHALGVPGTGLAAARSNSTRPGGRSRRLSFEAYAASASPLGPGAGPYDGTAARSSSVSRLEAARS</sequence>
<feature type="region of interest" description="Disordered" evidence="1">
    <location>
        <begin position="50"/>
        <end position="73"/>
    </location>
</feature>
<keyword evidence="3" id="KW-1185">Reference proteome</keyword>
<gene>
    <name evidence="2" type="ORF">HXX76_002413</name>
</gene>
<feature type="region of interest" description="Disordered" evidence="1">
    <location>
        <begin position="161"/>
        <end position="215"/>
    </location>
</feature>
<name>A0A835TBA2_CHLIN</name>
<evidence type="ECO:0000313" key="2">
    <source>
        <dbReference type="EMBL" id="KAG2442327.1"/>
    </source>
</evidence>
<protein>
    <submittedName>
        <fullName evidence="2">Uncharacterized protein</fullName>
    </submittedName>
</protein>
<proteinExistence type="predicted"/>
<feature type="compositionally biased region" description="Low complexity" evidence="1">
    <location>
        <begin position="181"/>
        <end position="215"/>
    </location>
</feature>
<accession>A0A835TBA2</accession>
<feature type="compositionally biased region" description="Low complexity" evidence="1">
    <location>
        <begin position="422"/>
        <end position="446"/>
    </location>
</feature>
<feature type="region of interest" description="Disordered" evidence="1">
    <location>
        <begin position="577"/>
        <end position="603"/>
    </location>
</feature>
<organism evidence="2 3">
    <name type="scientific">Chlamydomonas incerta</name>
    <dbReference type="NCBI Taxonomy" id="51695"/>
    <lineage>
        <taxon>Eukaryota</taxon>
        <taxon>Viridiplantae</taxon>
        <taxon>Chlorophyta</taxon>
        <taxon>core chlorophytes</taxon>
        <taxon>Chlorophyceae</taxon>
        <taxon>CS clade</taxon>
        <taxon>Chlamydomonadales</taxon>
        <taxon>Chlamydomonadaceae</taxon>
        <taxon>Chlamydomonas</taxon>
    </lineage>
</organism>
<dbReference type="AlphaFoldDB" id="A0A835TBA2"/>
<feature type="compositionally biased region" description="Polar residues" evidence="1">
    <location>
        <begin position="168"/>
        <end position="177"/>
    </location>
</feature>
<feature type="compositionally biased region" description="Low complexity" evidence="1">
    <location>
        <begin position="692"/>
        <end position="707"/>
    </location>
</feature>
<reference evidence="2" key="1">
    <citation type="journal article" date="2020" name="bioRxiv">
        <title>Comparative genomics of Chlamydomonas.</title>
        <authorList>
            <person name="Craig R.J."/>
            <person name="Hasan A.R."/>
            <person name="Ness R.W."/>
            <person name="Keightley P.D."/>
        </authorList>
    </citation>
    <scope>NUCLEOTIDE SEQUENCE</scope>
    <source>
        <strain evidence="2">SAG 7.73</strain>
    </source>
</reference>
<comment type="caution">
    <text evidence="2">The sequence shown here is derived from an EMBL/GenBank/DDBJ whole genome shotgun (WGS) entry which is preliminary data.</text>
</comment>